<comment type="similarity">
    <text evidence="2">Belongs to the DoxX family.</text>
</comment>
<accession>A0A858RHU2</accession>
<protein>
    <submittedName>
        <fullName evidence="8">DoxX family protein</fullName>
    </submittedName>
</protein>
<dbReference type="RefSeq" id="WP_169454123.1">
    <property type="nucleotide sequence ID" value="NZ_CP051774.1"/>
</dbReference>
<dbReference type="Proteomes" id="UP000501812">
    <property type="component" value="Chromosome"/>
</dbReference>
<keyword evidence="5 7" id="KW-1133">Transmembrane helix</keyword>
<feature type="transmembrane region" description="Helical" evidence="7">
    <location>
        <begin position="55"/>
        <end position="75"/>
    </location>
</feature>
<evidence type="ECO:0000256" key="5">
    <source>
        <dbReference type="ARBA" id="ARBA00022989"/>
    </source>
</evidence>
<proteinExistence type="inferred from homology"/>
<evidence type="ECO:0000256" key="4">
    <source>
        <dbReference type="ARBA" id="ARBA00022692"/>
    </source>
</evidence>
<evidence type="ECO:0000256" key="7">
    <source>
        <dbReference type="SAM" id="Phobius"/>
    </source>
</evidence>
<keyword evidence="4 7" id="KW-0812">Transmembrane</keyword>
<dbReference type="AlphaFoldDB" id="A0A858RHU2"/>
<dbReference type="GO" id="GO:0005886">
    <property type="term" value="C:plasma membrane"/>
    <property type="evidence" value="ECO:0007669"/>
    <property type="project" value="UniProtKB-SubCell"/>
</dbReference>
<evidence type="ECO:0000313" key="8">
    <source>
        <dbReference type="EMBL" id="QJE95810.1"/>
    </source>
</evidence>
<gene>
    <name evidence="8" type="ORF">HHL09_08420</name>
</gene>
<keyword evidence="3" id="KW-1003">Cell membrane</keyword>
<feature type="transmembrane region" description="Helical" evidence="7">
    <location>
        <begin position="82"/>
        <end position="101"/>
    </location>
</feature>
<dbReference type="EMBL" id="CP051774">
    <property type="protein sequence ID" value="QJE95810.1"/>
    <property type="molecule type" value="Genomic_DNA"/>
</dbReference>
<comment type="subcellular location">
    <subcellularLocation>
        <location evidence="1">Cell membrane</location>
        <topology evidence="1">Multi-pass membrane protein</topology>
    </subcellularLocation>
</comment>
<dbReference type="KEGG" id="luo:HHL09_08420"/>
<evidence type="ECO:0000313" key="9">
    <source>
        <dbReference type="Proteomes" id="UP000501812"/>
    </source>
</evidence>
<dbReference type="Pfam" id="PF07681">
    <property type="entry name" value="DoxX"/>
    <property type="match status" value="1"/>
</dbReference>
<evidence type="ECO:0000256" key="1">
    <source>
        <dbReference type="ARBA" id="ARBA00004651"/>
    </source>
</evidence>
<feature type="transmembrane region" description="Helical" evidence="7">
    <location>
        <begin position="113"/>
        <end position="132"/>
    </location>
</feature>
<dbReference type="PANTHER" id="PTHR33452:SF1">
    <property type="entry name" value="INNER MEMBRANE PROTEIN YPHA-RELATED"/>
    <property type="match status" value="1"/>
</dbReference>
<evidence type="ECO:0000256" key="6">
    <source>
        <dbReference type="ARBA" id="ARBA00023136"/>
    </source>
</evidence>
<reference evidence="8 9" key="1">
    <citation type="submission" date="2020-04" db="EMBL/GenBank/DDBJ databases">
        <title>Luteolibacter sp. G-1-1-1 isolated from soil.</title>
        <authorList>
            <person name="Dahal R.H."/>
        </authorList>
    </citation>
    <scope>NUCLEOTIDE SEQUENCE [LARGE SCALE GENOMIC DNA]</scope>
    <source>
        <strain evidence="8 9">G-1-1-1</strain>
    </source>
</reference>
<dbReference type="InterPro" id="IPR032808">
    <property type="entry name" value="DoxX"/>
</dbReference>
<dbReference type="PANTHER" id="PTHR33452">
    <property type="entry name" value="OXIDOREDUCTASE CATD-RELATED"/>
    <property type="match status" value="1"/>
</dbReference>
<dbReference type="InterPro" id="IPR051907">
    <property type="entry name" value="DoxX-like_oxidoreductase"/>
</dbReference>
<evidence type="ECO:0000256" key="2">
    <source>
        <dbReference type="ARBA" id="ARBA00006679"/>
    </source>
</evidence>
<keyword evidence="9" id="KW-1185">Reference proteome</keyword>
<keyword evidence="6 7" id="KW-0472">Membrane</keyword>
<organism evidence="8 9">
    <name type="scientific">Luteolibacter luteus</name>
    <dbReference type="NCBI Taxonomy" id="2728835"/>
    <lineage>
        <taxon>Bacteria</taxon>
        <taxon>Pseudomonadati</taxon>
        <taxon>Verrucomicrobiota</taxon>
        <taxon>Verrucomicrobiia</taxon>
        <taxon>Verrucomicrobiales</taxon>
        <taxon>Verrucomicrobiaceae</taxon>
        <taxon>Luteolibacter</taxon>
    </lineage>
</organism>
<name>A0A858RHU2_9BACT</name>
<evidence type="ECO:0000256" key="3">
    <source>
        <dbReference type="ARBA" id="ARBA00022475"/>
    </source>
</evidence>
<sequence length="135" mass="14366">MKSFLQLKFIPLNSSLALLLLRLWLGGSMLALHGWGKLQKLVNGEFGSTDPLKIGAMPTLVLAVLCEFLGSAFIIAGFLTRFSALMLAITMGVAWGVVHNMKLSGPGSGELAFIYLGGYLTLLFAGAGKYSVEKG</sequence>